<dbReference type="PRINTS" id="PR00412">
    <property type="entry name" value="EPOXHYDRLASE"/>
</dbReference>
<dbReference type="Gene3D" id="3.40.50.1820">
    <property type="entry name" value="alpha/beta hydrolase"/>
    <property type="match status" value="1"/>
</dbReference>
<accession>A0ABV2WK10</accession>
<keyword evidence="1 3" id="KW-0378">Hydrolase</keyword>
<protein>
    <submittedName>
        <fullName evidence="3">Alpha/beta hydrolase</fullName>
    </submittedName>
</protein>
<keyword evidence="4" id="KW-1185">Reference proteome</keyword>
<dbReference type="Pfam" id="PF00561">
    <property type="entry name" value="Abhydrolase_1"/>
    <property type="match status" value="1"/>
</dbReference>
<proteinExistence type="predicted"/>
<sequence length="275" mass="27964">MTGTAAPARATRWVSARGISLEVRGTGDPVVLLHGIGGSASACGALAEVLSAHGYRTYCWDAPGYGRSADPAPGADGSTAGYDHAPVVAELIAELGGGPIHLLGTSWGGVIATAVAAAHPASVRSLVLADSTRGSGVHPERAQAMRARVGELRELGGPAFAAARAPRLVSPACGDEIARAVESDMARVRLPGYTAAAEFMARTDTGPSLATLAAPTLVLVGADDIVTGVDESRLLAEAIPGARFGLILGAGHAAVQEKPVETAAHILRFWKELDE</sequence>
<name>A0ABV2WK10_9NOCA</name>
<dbReference type="InterPro" id="IPR029058">
    <property type="entry name" value="AB_hydrolase_fold"/>
</dbReference>
<evidence type="ECO:0000313" key="3">
    <source>
        <dbReference type="EMBL" id="MEU1951218.1"/>
    </source>
</evidence>
<dbReference type="EMBL" id="JBEYBF010000002">
    <property type="protein sequence ID" value="MEU1951218.1"/>
    <property type="molecule type" value="Genomic_DNA"/>
</dbReference>
<dbReference type="Proteomes" id="UP001550628">
    <property type="component" value="Unassembled WGS sequence"/>
</dbReference>
<reference evidence="3 4" key="1">
    <citation type="submission" date="2024-06" db="EMBL/GenBank/DDBJ databases">
        <title>The Natural Products Discovery Center: Release of the First 8490 Sequenced Strains for Exploring Actinobacteria Biosynthetic Diversity.</title>
        <authorList>
            <person name="Kalkreuter E."/>
            <person name="Kautsar S.A."/>
            <person name="Yang D."/>
            <person name="Bader C.D."/>
            <person name="Teijaro C.N."/>
            <person name="Fluegel L."/>
            <person name="Davis C.M."/>
            <person name="Simpson J.R."/>
            <person name="Lauterbach L."/>
            <person name="Steele A.D."/>
            <person name="Gui C."/>
            <person name="Meng S."/>
            <person name="Li G."/>
            <person name="Viehrig K."/>
            <person name="Ye F."/>
            <person name="Su P."/>
            <person name="Kiefer A.F."/>
            <person name="Nichols A."/>
            <person name="Cepeda A.J."/>
            <person name="Yan W."/>
            <person name="Fan B."/>
            <person name="Jiang Y."/>
            <person name="Adhikari A."/>
            <person name="Zheng C.-J."/>
            <person name="Schuster L."/>
            <person name="Cowan T.M."/>
            <person name="Smanski M.J."/>
            <person name="Chevrette M.G."/>
            <person name="De Carvalho L.P.S."/>
            <person name="Shen B."/>
        </authorList>
    </citation>
    <scope>NUCLEOTIDE SEQUENCE [LARGE SCALE GENOMIC DNA]</scope>
    <source>
        <strain evidence="3 4">NPDC019708</strain>
    </source>
</reference>
<evidence type="ECO:0000259" key="2">
    <source>
        <dbReference type="Pfam" id="PF00561"/>
    </source>
</evidence>
<dbReference type="GO" id="GO:0016787">
    <property type="term" value="F:hydrolase activity"/>
    <property type="evidence" value="ECO:0007669"/>
    <property type="project" value="UniProtKB-KW"/>
</dbReference>
<gene>
    <name evidence="3" type="ORF">ABZ510_05095</name>
</gene>
<organism evidence="3 4">
    <name type="scientific">Nocardia rhamnosiphila</name>
    <dbReference type="NCBI Taxonomy" id="426716"/>
    <lineage>
        <taxon>Bacteria</taxon>
        <taxon>Bacillati</taxon>
        <taxon>Actinomycetota</taxon>
        <taxon>Actinomycetes</taxon>
        <taxon>Mycobacteriales</taxon>
        <taxon>Nocardiaceae</taxon>
        <taxon>Nocardia</taxon>
    </lineage>
</organism>
<dbReference type="InterPro" id="IPR000073">
    <property type="entry name" value="AB_hydrolase_1"/>
</dbReference>
<dbReference type="InterPro" id="IPR050266">
    <property type="entry name" value="AB_hydrolase_sf"/>
</dbReference>
<evidence type="ECO:0000313" key="4">
    <source>
        <dbReference type="Proteomes" id="UP001550628"/>
    </source>
</evidence>
<dbReference type="PRINTS" id="PR00111">
    <property type="entry name" value="ABHYDROLASE"/>
</dbReference>
<dbReference type="SUPFAM" id="SSF53474">
    <property type="entry name" value="alpha/beta-Hydrolases"/>
    <property type="match status" value="1"/>
</dbReference>
<dbReference type="RefSeq" id="WP_356955199.1">
    <property type="nucleotide sequence ID" value="NZ_JBEYBD010000003.1"/>
</dbReference>
<feature type="domain" description="AB hydrolase-1" evidence="2">
    <location>
        <begin position="29"/>
        <end position="258"/>
    </location>
</feature>
<dbReference type="PANTHER" id="PTHR43798:SF31">
    <property type="entry name" value="AB HYDROLASE SUPERFAMILY PROTEIN YCLE"/>
    <property type="match status" value="1"/>
</dbReference>
<dbReference type="PANTHER" id="PTHR43798">
    <property type="entry name" value="MONOACYLGLYCEROL LIPASE"/>
    <property type="match status" value="1"/>
</dbReference>
<dbReference type="InterPro" id="IPR000639">
    <property type="entry name" value="Epox_hydrolase-like"/>
</dbReference>
<comment type="caution">
    <text evidence="3">The sequence shown here is derived from an EMBL/GenBank/DDBJ whole genome shotgun (WGS) entry which is preliminary data.</text>
</comment>
<evidence type="ECO:0000256" key="1">
    <source>
        <dbReference type="ARBA" id="ARBA00022801"/>
    </source>
</evidence>